<dbReference type="EMBL" id="CAEZSR010000173">
    <property type="protein sequence ID" value="CAB4584055.1"/>
    <property type="molecule type" value="Genomic_DNA"/>
</dbReference>
<evidence type="ECO:0000313" key="1">
    <source>
        <dbReference type="EMBL" id="CAB4584055.1"/>
    </source>
</evidence>
<organism evidence="1">
    <name type="scientific">freshwater metagenome</name>
    <dbReference type="NCBI Taxonomy" id="449393"/>
    <lineage>
        <taxon>unclassified sequences</taxon>
        <taxon>metagenomes</taxon>
        <taxon>ecological metagenomes</taxon>
    </lineage>
</organism>
<proteinExistence type="predicted"/>
<protein>
    <submittedName>
        <fullName evidence="1">Unannotated protein</fullName>
    </submittedName>
</protein>
<accession>A0A6J6F965</accession>
<reference evidence="1" key="1">
    <citation type="submission" date="2020-05" db="EMBL/GenBank/DDBJ databases">
        <authorList>
            <person name="Chiriac C."/>
            <person name="Salcher M."/>
            <person name="Ghai R."/>
            <person name="Kavagutti S V."/>
        </authorList>
    </citation>
    <scope>NUCLEOTIDE SEQUENCE</scope>
</reference>
<dbReference type="AlphaFoldDB" id="A0A6J6F965"/>
<name>A0A6J6F965_9ZZZZ</name>
<dbReference type="Gene3D" id="3.30.505.20">
    <property type="match status" value="1"/>
</dbReference>
<sequence>MGLVAWAVAACGGDATPAGEQTFVVPATGAAGGVDDAADAIASEADVLRAGDAAVAAAGGEVIRTSVDLMGYVVQLRQEDGTFSTVQLDIGFGVVFVEDLAPGRRAGELADDVDLRRAVDLALEVALGEEIGAAGDGIVVGAELEPDGYDIDIQYPDGRVLEVRLDDAWAPTGTRIRGG</sequence>
<gene>
    <name evidence="1" type="ORF">UFOPK1493_03283</name>
</gene>